<dbReference type="EC" id="3.2.1.51" evidence="3"/>
<dbReference type="STRING" id="334426.A0A0R3Q277"/>
<dbReference type="GO" id="GO:0006004">
    <property type="term" value="P:fucose metabolic process"/>
    <property type="evidence" value="ECO:0007669"/>
    <property type="project" value="InterPro"/>
</dbReference>
<keyword evidence="5" id="KW-0378">Hydrolase</keyword>
<evidence type="ECO:0000313" key="9">
    <source>
        <dbReference type="Proteomes" id="UP000267027"/>
    </source>
</evidence>
<keyword evidence="9" id="KW-1185">Reference proteome</keyword>
<dbReference type="OrthoDB" id="6039950at2759"/>
<dbReference type="GO" id="GO:0004560">
    <property type="term" value="F:alpha-L-fucosidase activity"/>
    <property type="evidence" value="ECO:0007669"/>
    <property type="project" value="UniProtKB-EC"/>
</dbReference>
<keyword evidence="6" id="KW-0326">Glycosidase</keyword>
<dbReference type="GO" id="GO:0005764">
    <property type="term" value="C:lysosome"/>
    <property type="evidence" value="ECO:0007669"/>
    <property type="project" value="TreeGrafter"/>
</dbReference>
<dbReference type="InterPro" id="IPR016286">
    <property type="entry name" value="FUC_metazoa-typ"/>
</dbReference>
<comment type="similarity">
    <text evidence="2">Belongs to the glycosyl hydrolase 29 family.</text>
</comment>
<dbReference type="OMA" id="HEGFANW"/>
<dbReference type="GO" id="GO:0016139">
    <property type="term" value="P:glycoside catabolic process"/>
    <property type="evidence" value="ECO:0007669"/>
    <property type="project" value="TreeGrafter"/>
</dbReference>
<dbReference type="InterPro" id="IPR057739">
    <property type="entry name" value="Glyco_hydro_29_N"/>
</dbReference>
<evidence type="ECO:0000256" key="2">
    <source>
        <dbReference type="ARBA" id="ARBA00007951"/>
    </source>
</evidence>
<feature type="domain" description="Glycoside hydrolase family 29 N-terminal" evidence="7">
    <location>
        <begin position="6"/>
        <end position="221"/>
    </location>
</feature>
<dbReference type="Proteomes" id="UP000267027">
    <property type="component" value="Unassembled WGS sequence"/>
</dbReference>
<dbReference type="InterPro" id="IPR017853">
    <property type="entry name" value="GH"/>
</dbReference>
<name>A0A0R3Q277_ANGCS</name>
<dbReference type="PRINTS" id="PR00741">
    <property type="entry name" value="GLHYDRLASE29"/>
</dbReference>
<evidence type="ECO:0000256" key="1">
    <source>
        <dbReference type="ARBA" id="ARBA00004071"/>
    </source>
</evidence>
<reference evidence="8 9" key="2">
    <citation type="submission" date="2018-11" db="EMBL/GenBank/DDBJ databases">
        <authorList>
            <consortium name="Pathogen Informatics"/>
        </authorList>
    </citation>
    <scope>NUCLEOTIDE SEQUENCE [LARGE SCALE GENOMIC DNA]</scope>
    <source>
        <strain evidence="8 9">Costa Rica</strain>
    </source>
</reference>
<dbReference type="PANTHER" id="PTHR10030">
    <property type="entry name" value="ALPHA-L-FUCOSIDASE"/>
    <property type="match status" value="1"/>
</dbReference>
<dbReference type="WBParaSite" id="ACOC_0001317501-mRNA-1">
    <property type="protein sequence ID" value="ACOC_0001317501-mRNA-1"/>
    <property type="gene ID" value="ACOC_0001317501"/>
</dbReference>
<comment type="function">
    <text evidence="1">Alpha-L-fucosidase is responsible for hydrolyzing the alpha-1,6-linked fucose joined to the reducing-end N-acetylglucosamine of the carbohydrate moieties of glycoproteins.</text>
</comment>
<evidence type="ECO:0000259" key="7">
    <source>
        <dbReference type="Pfam" id="PF01120"/>
    </source>
</evidence>
<dbReference type="Pfam" id="PF01120">
    <property type="entry name" value="Alpha_L_fucos"/>
    <property type="match status" value="1"/>
</dbReference>
<organism evidence="10">
    <name type="scientific">Angiostrongylus costaricensis</name>
    <name type="common">Nematode worm</name>
    <dbReference type="NCBI Taxonomy" id="334426"/>
    <lineage>
        <taxon>Eukaryota</taxon>
        <taxon>Metazoa</taxon>
        <taxon>Ecdysozoa</taxon>
        <taxon>Nematoda</taxon>
        <taxon>Chromadorea</taxon>
        <taxon>Rhabditida</taxon>
        <taxon>Rhabditina</taxon>
        <taxon>Rhabditomorpha</taxon>
        <taxon>Strongyloidea</taxon>
        <taxon>Metastrongylidae</taxon>
        <taxon>Angiostrongylus</taxon>
    </lineage>
</organism>
<sequence length="272" mass="32059">LLLPYPTWPSLDARPLPQWYDDVKFGIFCHWGVYSVPAFRTEWFWWAWKGTNPDKDVVSYVNKNYKPGTTYADFAKDFTAELFDANDFADIVKSSGAKYFVLTSKHHEGFTMWPSRTSWNWNSVDIGPKRDIVGELKNAFKGTDVHFGLYYSMFEWFHPLFIDDTKYNTTAYVDQVSFPQLTEIVSLYKPEIVWSDGDWDKSDDYWRSKEFLAWLYNASTRCYFISLFTHKLTFRWISPFSEPGRVNLTTIHSAKHLHNQIGKTLNHDFSHI</sequence>
<keyword evidence="4" id="KW-0732">Signal</keyword>
<evidence type="ECO:0000313" key="8">
    <source>
        <dbReference type="EMBL" id="VDM64761.1"/>
    </source>
</evidence>
<dbReference type="EMBL" id="UYYA01005579">
    <property type="protein sequence ID" value="VDM64761.1"/>
    <property type="molecule type" value="Genomic_DNA"/>
</dbReference>
<accession>A0A0R3Q277</accession>
<dbReference type="AlphaFoldDB" id="A0A0R3Q277"/>
<evidence type="ECO:0000256" key="5">
    <source>
        <dbReference type="ARBA" id="ARBA00022801"/>
    </source>
</evidence>
<dbReference type="Gene3D" id="3.20.20.80">
    <property type="entry name" value="Glycosidases"/>
    <property type="match status" value="1"/>
</dbReference>
<dbReference type="SUPFAM" id="SSF51445">
    <property type="entry name" value="(Trans)glycosidases"/>
    <property type="match status" value="1"/>
</dbReference>
<evidence type="ECO:0000256" key="6">
    <source>
        <dbReference type="ARBA" id="ARBA00023295"/>
    </source>
</evidence>
<gene>
    <name evidence="8" type="ORF">ACOC_LOCUS13176</name>
</gene>
<reference evidence="10" key="1">
    <citation type="submission" date="2017-02" db="UniProtKB">
        <authorList>
            <consortium name="WormBaseParasite"/>
        </authorList>
    </citation>
    <scope>IDENTIFICATION</scope>
</reference>
<evidence type="ECO:0000256" key="4">
    <source>
        <dbReference type="ARBA" id="ARBA00022729"/>
    </source>
</evidence>
<proteinExistence type="inferred from homology"/>
<evidence type="ECO:0000256" key="3">
    <source>
        <dbReference type="ARBA" id="ARBA00012662"/>
    </source>
</evidence>
<dbReference type="SMART" id="SM00812">
    <property type="entry name" value="Alpha_L_fucos"/>
    <property type="match status" value="1"/>
</dbReference>
<dbReference type="PANTHER" id="PTHR10030:SF37">
    <property type="entry name" value="ALPHA-L-FUCOSIDASE-RELATED"/>
    <property type="match status" value="1"/>
</dbReference>
<evidence type="ECO:0000313" key="10">
    <source>
        <dbReference type="WBParaSite" id="ACOC_0001317501-mRNA-1"/>
    </source>
</evidence>
<protein>
    <recommendedName>
        <fullName evidence="3">alpha-L-fucosidase</fullName>
        <ecNumber evidence="3">3.2.1.51</ecNumber>
    </recommendedName>
</protein>
<dbReference type="InterPro" id="IPR000933">
    <property type="entry name" value="Glyco_hydro_29"/>
</dbReference>